<dbReference type="PROSITE" id="PS50082">
    <property type="entry name" value="WD_REPEATS_2"/>
    <property type="match status" value="1"/>
</dbReference>
<dbReference type="InterPro" id="IPR036322">
    <property type="entry name" value="WD40_repeat_dom_sf"/>
</dbReference>
<dbReference type="Pfam" id="PF24796">
    <property type="entry name" value="WDR55"/>
    <property type="match status" value="1"/>
</dbReference>
<comment type="caution">
    <text evidence="8">The sequence shown here is derived from an EMBL/GenBank/DDBJ whole genome shotgun (WGS) entry which is preliminary data.</text>
</comment>
<accession>A0AAD3TT31</accession>
<dbReference type="Proteomes" id="UP001222932">
    <property type="component" value="Unassembled WGS sequence"/>
</dbReference>
<sequence length="400" mass="42837">MPEIKLRNQPFDVAFSPSADVLCAALLTGEVKAWAYDEDGEATRSWSVRPTKRTARAVHFSPDGASVWMGGKSGVLVQIDTSTGTVIHEHTADSAPINRVHALSPHLVAAGADDGVIRFWDARSPTPAREYTHHWDYISDLAVWGDKLLATSGDGTLSAIDLRRAKAEPALSGDQEDELLSIAQVKGGAGAGGAGGGAKGGAGGKFVVGTGLGVLSIWDPSRGWGDSVDRMLGHPASVDAIVAISDDVVATGSEDGMVRVIQIQPNAFLGVIATHDEYPIERLALDRSGRWLASVSHDECIKLTDCQGIFEDDDDVEMEDSDVDMAQNDSDEEEESQTGDIDKAEERQPGDSDEAEAKRQTADWGSDSDEPQPRPKKTRKGQHKVGRERVHDSAGFFDDL</sequence>
<keyword evidence="3" id="KW-0677">Repeat</keyword>
<reference evidence="8" key="2">
    <citation type="submission" date="2023-06" db="EMBL/GenBank/DDBJ databases">
        <authorList>
            <person name="Kobayashi Y."/>
            <person name="Kayamori A."/>
            <person name="Aoki K."/>
            <person name="Shiwa Y."/>
            <person name="Fujita N."/>
            <person name="Sugita T."/>
            <person name="Iwasaki W."/>
            <person name="Tanaka N."/>
            <person name="Takashima M."/>
        </authorList>
    </citation>
    <scope>NUCLEOTIDE SEQUENCE</scope>
    <source>
        <strain evidence="8">HIS016</strain>
    </source>
</reference>
<protein>
    <recommendedName>
        <fullName evidence="4">WD repeat-containing protein JIP5</fullName>
    </recommendedName>
    <alternativeName>
        <fullName evidence="5">WD repeat-containing protein jip5</fullName>
    </alternativeName>
</protein>
<dbReference type="PANTHER" id="PTHR44019">
    <property type="entry name" value="WD REPEAT-CONTAINING PROTEIN 55"/>
    <property type="match status" value="1"/>
</dbReference>
<evidence type="ECO:0000256" key="3">
    <source>
        <dbReference type="ARBA" id="ARBA00022737"/>
    </source>
</evidence>
<evidence type="ECO:0000256" key="6">
    <source>
        <dbReference type="PROSITE-ProRule" id="PRU00221"/>
    </source>
</evidence>
<evidence type="ECO:0000313" key="8">
    <source>
        <dbReference type="EMBL" id="GMK55996.1"/>
    </source>
</evidence>
<dbReference type="SMART" id="SM00320">
    <property type="entry name" value="WD40"/>
    <property type="match status" value="5"/>
</dbReference>
<evidence type="ECO:0000256" key="2">
    <source>
        <dbReference type="ARBA" id="ARBA00022574"/>
    </source>
</evidence>
<feature type="compositionally biased region" description="Basic residues" evidence="7">
    <location>
        <begin position="374"/>
        <end position="384"/>
    </location>
</feature>
<evidence type="ECO:0000256" key="4">
    <source>
        <dbReference type="ARBA" id="ARBA00039238"/>
    </source>
</evidence>
<feature type="compositionally biased region" description="Acidic residues" evidence="7">
    <location>
        <begin position="321"/>
        <end position="337"/>
    </location>
</feature>
<comment type="similarity">
    <text evidence="1">Belongs to the WD repeat WDR55 family.</text>
</comment>
<dbReference type="EMBL" id="BTCM01000002">
    <property type="protein sequence ID" value="GMK55996.1"/>
    <property type="molecule type" value="Genomic_DNA"/>
</dbReference>
<feature type="region of interest" description="Disordered" evidence="7">
    <location>
        <begin position="321"/>
        <end position="400"/>
    </location>
</feature>
<feature type="compositionally biased region" description="Basic and acidic residues" evidence="7">
    <location>
        <begin position="340"/>
        <end position="361"/>
    </location>
</feature>
<evidence type="ECO:0000256" key="1">
    <source>
        <dbReference type="ARBA" id="ARBA00007625"/>
    </source>
</evidence>
<evidence type="ECO:0000313" key="9">
    <source>
        <dbReference type="Proteomes" id="UP001222932"/>
    </source>
</evidence>
<dbReference type="AlphaFoldDB" id="A0AAD3TT31"/>
<proteinExistence type="inferred from homology"/>
<dbReference type="InterPro" id="IPR050505">
    <property type="entry name" value="WDR55/POC1"/>
</dbReference>
<evidence type="ECO:0000256" key="5">
    <source>
        <dbReference type="ARBA" id="ARBA00039514"/>
    </source>
</evidence>
<feature type="repeat" description="WD" evidence="6">
    <location>
        <begin position="107"/>
        <end position="130"/>
    </location>
</feature>
<dbReference type="Gene3D" id="2.130.10.10">
    <property type="entry name" value="YVTN repeat-like/Quinoprotein amine dehydrogenase"/>
    <property type="match status" value="2"/>
</dbReference>
<dbReference type="InterPro" id="IPR001680">
    <property type="entry name" value="WD40_rpt"/>
</dbReference>
<dbReference type="PANTHER" id="PTHR44019:SF20">
    <property type="entry name" value="WD REPEAT-CONTAINING PROTEIN 55"/>
    <property type="match status" value="1"/>
</dbReference>
<gene>
    <name evidence="8" type="ORF">CspeluHIS016_0210520</name>
</gene>
<keyword evidence="9" id="KW-1185">Reference proteome</keyword>
<keyword evidence="2 6" id="KW-0853">WD repeat</keyword>
<reference evidence="8" key="1">
    <citation type="journal article" date="2023" name="BMC Genomics">
        <title>Chromosome-level genome assemblies of Cutaneotrichosporon spp. (Trichosporonales, Basidiomycota) reveal imbalanced evolution between nucleotide sequences and chromosome synteny.</title>
        <authorList>
            <person name="Kobayashi Y."/>
            <person name="Kayamori A."/>
            <person name="Aoki K."/>
            <person name="Shiwa Y."/>
            <person name="Matsutani M."/>
            <person name="Fujita N."/>
            <person name="Sugita T."/>
            <person name="Iwasaki W."/>
            <person name="Tanaka N."/>
            <person name="Takashima M."/>
        </authorList>
    </citation>
    <scope>NUCLEOTIDE SEQUENCE</scope>
    <source>
        <strain evidence="8">HIS016</strain>
    </source>
</reference>
<evidence type="ECO:0000256" key="7">
    <source>
        <dbReference type="SAM" id="MobiDB-lite"/>
    </source>
</evidence>
<organism evidence="8 9">
    <name type="scientific">Cutaneotrichosporon spelunceum</name>
    <dbReference type="NCBI Taxonomy" id="1672016"/>
    <lineage>
        <taxon>Eukaryota</taxon>
        <taxon>Fungi</taxon>
        <taxon>Dikarya</taxon>
        <taxon>Basidiomycota</taxon>
        <taxon>Agaricomycotina</taxon>
        <taxon>Tremellomycetes</taxon>
        <taxon>Trichosporonales</taxon>
        <taxon>Trichosporonaceae</taxon>
        <taxon>Cutaneotrichosporon</taxon>
    </lineage>
</organism>
<dbReference type="InterPro" id="IPR015943">
    <property type="entry name" value="WD40/YVTN_repeat-like_dom_sf"/>
</dbReference>
<name>A0AAD3TT31_9TREE</name>
<dbReference type="SUPFAM" id="SSF50978">
    <property type="entry name" value="WD40 repeat-like"/>
    <property type="match status" value="1"/>
</dbReference>